<dbReference type="RefSeq" id="WP_284352578.1">
    <property type="nucleotide sequence ID" value="NZ_BRXS01000008.1"/>
</dbReference>
<dbReference type="Proteomes" id="UP001161325">
    <property type="component" value="Unassembled WGS sequence"/>
</dbReference>
<dbReference type="AlphaFoldDB" id="A0AA37QD61"/>
<dbReference type="InterPro" id="IPR044543">
    <property type="entry name" value="YHJQ-like"/>
</dbReference>
<organism evidence="1 2">
    <name type="scientific">Roseisolibacter agri</name>
    <dbReference type="NCBI Taxonomy" id="2014610"/>
    <lineage>
        <taxon>Bacteria</taxon>
        <taxon>Pseudomonadati</taxon>
        <taxon>Gemmatimonadota</taxon>
        <taxon>Gemmatimonadia</taxon>
        <taxon>Gemmatimonadales</taxon>
        <taxon>Gemmatimonadaceae</taxon>
        <taxon>Roseisolibacter</taxon>
    </lineage>
</organism>
<dbReference type="Pfam" id="PF03860">
    <property type="entry name" value="Csp"/>
    <property type="match status" value="1"/>
</dbReference>
<protein>
    <submittedName>
        <fullName evidence="1">Ferredoxin</fullName>
    </submittedName>
</protein>
<evidence type="ECO:0000313" key="1">
    <source>
        <dbReference type="EMBL" id="GLC28157.1"/>
    </source>
</evidence>
<gene>
    <name evidence="1" type="ORF">rosag_46700</name>
</gene>
<proteinExistence type="predicted"/>
<reference evidence="1" key="1">
    <citation type="submission" date="2022-08" db="EMBL/GenBank/DDBJ databases">
        <title>Draft genome sequencing of Roseisolibacter agri AW1220.</title>
        <authorList>
            <person name="Tobiishi Y."/>
            <person name="Tonouchi A."/>
        </authorList>
    </citation>
    <scope>NUCLEOTIDE SEQUENCE</scope>
    <source>
        <strain evidence="1">AW1220</strain>
    </source>
</reference>
<dbReference type="PANTHER" id="PTHR37310:SF1">
    <property type="entry name" value="CYTOPLASMIC PROTEIN"/>
    <property type="match status" value="1"/>
</dbReference>
<keyword evidence="2" id="KW-1185">Reference proteome</keyword>
<dbReference type="Gene3D" id="1.20.1270.360">
    <property type="match status" value="1"/>
</dbReference>
<dbReference type="PANTHER" id="PTHR37310">
    <property type="entry name" value="CYTOPLASMIC PROTEIN-RELATED"/>
    <property type="match status" value="1"/>
</dbReference>
<dbReference type="CDD" id="cd08026">
    <property type="entry name" value="DUF326"/>
    <property type="match status" value="1"/>
</dbReference>
<dbReference type="InterPro" id="IPR005560">
    <property type="entry name" value="Csp_YhjQ"/>
</dbReference>
<dbReference type="EMBL" id="BRXS01000008">
    <property type="protein sequence ID" value="GLC28157.1"/>
    <property type="molecule type" value="Genomic_DNA"/>
</dbReference>
<accession>A0AA37QD61</accession>
<sequence length="122" mass="13070">MAHTASHTTMSRDMEQCIQECLNCYSVCTVTAGHCLDLGGPHASRQHQTALLDCARACQTSADFMLRGSPMHARACALCAEACRACEQSCRSVGGSDPMMQQCAEACRRCAESCERMAAMAA</sequence>
<name>A0AA37QD61_9BACT</name>
<comment type="caution">
    <text evidence="1">The sequence shown here is derived from an EMBL/GenBank/DDBJ whole genome shotgun (WGS) entry which is preliminary data.</text>
</comment>
<evidence type="ECO:0000313" key="2">
    <source>
        <dbReference type="Proteomes" id="UP001161325"/>
    </source>
</evidence>